<gene>
    <name evidence="8" type="ORF">A4X13_0g1956</name>
</gene>
<dbReference type="AlphaFoldDB" id="A0A177TL96"/>
<keyword evidence="4" id="KW-0808">Transferase</keyword>
<keyword evidence="2" id="KW-1003">Cell membrane</keyword>
<evidence type="ECO:0000256" key="2">
    <source>
        <dbReference type="ARBA" id="ARBA00022475"/>
    </source>
</evidence>
<evidence type="ECO:0000313" key="9">
    <source>
        <dbReference type="Proteomes" id="UP000077521"/>
    </source>
</evidence>
<evidence type="ECO:0000256" key="5">
    <source>
        <dbReference type="ARBA" id="ARBA00023136"/>
    </source>
</evidence>
<feature type="compositionally biased region" description="Polar residues" evidence="6">
    <location>
        <begin position="742"/>
        <end position="751"/>
    </location>
</feature>
<dbReference type="Gene3D" id="3.90.550.10">
    <property type="entry name" value="Spore Coat Polysaccharide Biosynthesis Protein SpsA, Chain A"/>
    <property type="match status" value="1"/>
</dbReference>
<dbReference type="InterPro" id="IPR029044">
    <property type="entry name" value="Nucleotide-diphossugar_trans"/>
</dbReference>
<keyword evidence="5 7" id="KW-0472">Membrane</keyword>
<evidence type="ECO:0000256" key="1">
    <source>
        <dbReference type="ARBA" id="ARBA00004236"/>
    </source>
</evidence>
<protein>
    <recommendedName>
        <fullName evidence="10">Glycosyltransferase 2-like domain-containing protein</fullName>
    </recommendedName>
</protein>
<evidence type="ECO:0000256" key="7">
    <source>
        <dbReference type="SAM" id="Phobius"/>
    </source>
</evidence>
<accession>A0A177TL96</accession>
<comment type="subcellular location">
    <subcellularLocation>
        <location evidence="1">Cell membrane</location>
    </subcellularLocation>
</comment>
<keyword evidence="3" id="KW-0328">Glycosyltransferase</keyword>
<reference evidence="8" key="1">
    <citation type="submission" date="2016-04" db="EMBL/GenBank/DDBJ databases">
        <authorList>
            <person name="Nguyen H.D."/>
            <person name="Samba Siva P."/>
            <person name="Cullis J."/>
            <person name="Levesque C.A."/>
            <person name="Hambleton S."/>
        </authorList>
    </citation>
    <scope>NUCLEOTIDE SEQUENCE</scope>
    <source>
        <strain evidence="8">DAOMC 236416</strain>
    </source>
</reference>
<feature type="transmembrane region" description="Helical" evidence="7">
    <location>
        <begin position="605"/>
        <end position="627"/>
    </location>
</feature>
<feature type="compositionally biased region" description="Polar residues" evidence="6">
    <location>
        <begin position="672"/>
        <end position="696"/>
    </location>
</feature>
<reference evidence="8" key="2">
    <citation type="journal article" date="2019" name="IMA Fungus">
        <title>Genome sequencing and comparison of five Tilletia species to identify candidate genes for the detection of regulated species infecting wheat.</title>
        <authorList>
            <person name="Nguyen H.D.T."/>
            <person name="Sultana T."/>
            <person name="Kesanakurti P."/>
            <person name="Hambleton S."/>
        </authorList>
    </citation>
    <scope>NUCLEOTIDE SEQUENCE</scope>
    <source>
        <strain evidence="8">DAOMC 236416</strain>
    </source>
</reference>
<dbReference type="PANTHER" id="PTHR22913">
    <property type="entry name" value="HYALURONAN SYNTHASE"/>
    <property type="match status" value="1"/>
</dbReference>
<feature type="region of interest" description="Disordered" evidence="6">
    <location>
        <begin position="657"/>
        <end position="696"/>
    </location>
</feature>
<feature type="transmembrane region" description="Helical" evidence="7">
    <location>
        <begin position="41"/>
        <end position="61"/>
    </location>
</feature>
<name>A0A177TL96_9BASI</name>
<dbReference type="GO" id="GO:0050501">
    <property type="term" value="F:hyaluronan synthase activity"/>
    <property type="evidence" value="ECO:0007669"/>
    <property type="project" value="TreeGrafter"/>
</dbReference>
<feature type="transmembrane region" description="Helical" evidence="7">
    <location>
        <begin position="577"/>
        <end position="599"/>
    </location>
</feature>
<sequence>MSQSFSPPPSYQYALGPNHHAPAALFEPPQRKKVSINLLTMILKFALSIGLLGALVAGYILGLKIIHIGGVSVGLYGVVLIADFLVQLICALANRVSVDRIVAKRQAVVSEQHNVFADKRSQPTERTLLFPDASISIAVVGYREDDNAWRLCLRSIQKQSMRPRQVICVVDGNEGPDLKMANSFTDEYAGTNTALIHLPILLSTLHKQVYHASLIRQGYKQPGFFRKMGRWLNGSYHPQQELAFGEAREAVIQQVEAWEREFNISSYDSVCFSQPHGHKRTAMFTAFCVAMYATRTRDAIFTTDSDTLLQEDALDEMMAVLDSDPHIGGVTADVKIFNRSESWLARFCSIRYWFAFNIERGCQSFWNCVGCISGPMGLYRAYDMDNILGKWNLQTFAGKETTFGDDRHLTNQLLAHGLKTRYTHRTFCESESPTSFVRWIKQQTRWSKSFFREAFWFPKSFLYQQWWMTVETTKQALYPFILITTISLFMFKSDSVWRPLAWLTTMVGVAFFKSVVGAFIAADLWMICFTGYCVIYFFGLLPSKIYALFTMAQTTWGTSARSATEIKKGESFSERTFHVGFLVLWYTFLSTGMACFTYRCLWHNPLAFCICGAGLIPGVLLYAELVFSRLKSSSSGSEKQSATNQVNISHPIPAREAHNVLRKPCRPERPFQPSSQYTSVDLANNDNASSMPYTPSMTEYDFSGNHSPFLGHSNDGLVTPNNNSATELHDDYSSAVEHQDASALQAQRSVQQQSGYNAAQVTYQSGQTFENGRTTQSRADDQQNLSAQNQHQLIMEESNASAPRISESSAAQPVRGFFEPGLTQPSTQFELNITSPRASLAYELPALTVAPESVVCRSSRIVSSYDASQLRKLHADSRAQNGSQKTLPAYQAPTKLYAAPTKIANTYLDQQERNFDANQERYQEFPMASYSQHPQQQQTEAPQQGYASYFDPSIDAFPPVPPVARVI</sequence>
<evidence type="ECO:0008006" key="10">
    <source>
        <dbReference type="Google" id="ProtNLM"/>
    </source>
</evidence>
<evidence type="ECO:0000256" key="4">
    <source>
        <dbReference type="ARBA" id="ARBA00022679"/>
    </source>
</evidence>
<dbReference type="GO" id="GO:0030213">
    <property type="term" value="P:hyaluronan biosynthetic process"/>
    <property type="evidence" value="ECO:0007669"/>
    <property type="project" value="TreeGrafter"/>
</dbReference>
<dbReference type="Proteomes" id="UP000077521">
    <property type="component" value="Unassembled WGS sequence"/>
</dbReference>
<keyword evidence="7" id="KW-1133">Transmembrane helix</keyword>
<keyword evidence="7" id="KW-0812">Transmembrane</keyword>
<comment type="caution">
    <text evidence="8">The sequence shown here is derived from an EMBL/GenBank/DDBJ whole genome shotgun (WGS) entry which is preliminary data.</text>
</comment>
<dbReference type="GO" id="GO:0005886">
    <property type="term" value="C:plasma membrane"/>
    <property type="evidence" value="ECO:0007669"/>
    <property type="project" value="UniProtKB-SubCell"/>
</dbReference>
<keyword evidence="9" id="KW-1185">Reference proteome</keyword>
<feature type="transmembrane region" description="Helical" evidence="7">
    <location>
        <begin position="511"/>
        <end position="541"/>
    </location>
</feature>
<dbReference type="GO" id="GO:0085029">
    <property type="term" value="P:extracellular matrix assembly"/>
    <property type="evidence" value="ECO:0007669"/>
    <property type="project" value="TreeGrafter"/>
</dbReference>
<evidence type="ECO:0000313" key="8">
    <source>
        <dbReference type="EMBL" id="KAE8258021.1"/>
    </source>
</evidence>
<dbReference type="Pfam" id="PF13641">
    <property type="entry name" value="Glyco_tranf_2_3"/>
    <property type="match status" value="1"/>
</dbReference>
<feature type="transmembrane region" description="Helical" evidence="7">
    <location>
        <begin position="73"/>
        <end position="96"/>
    </location>
</feature>
<feature type="region of interest" description="Disordered" evidence="6">
    <location>
        <begin position="711"/>
        <end position="751"/>
    </location>
</feature>
<evidence type="ECO:0000256" key="6">
    <source>
        <dbReference type="SAM" id="MobiDB-lite"/>
    </source>
</evidence>
<dbReference type="PANTHER" id="PTHR22913:SF12">
    <property type="entry name" value="MANNURONAN SYNTHASE"/>
    <property type="match status" value="1"/>
</dbReference>
<dbReference type="EMBL" id="LWDF02000086">
    <property type="protein sequence ID" value="KAE8258021.1"/>
    <property type="molecule type" value="Genomic_DNA"/>
</dbReference>
<organism evidence="8 9">
    <name type="scientific">Tilletia indica</name>
    <dbReference type="NCBI Taxonomy" id="43049"/>
    <lineage>
        <taxon>Eukaryota</taxon>
        <taxon>Fungi</taxon>
        <taxon>Dikarya</taxon>
        <taxon>Basidiomycota</taxon>
        <taxon>Ustilaginomycotina</taxon>
        <taxon>Exobasidiomycetes</taxon>
        <taxon>Tilletiales</taxon>
        <taxon>Tilletiaceae</taxon>
        <taxon>Tilletia</taxon>
    </lineage>
</organism>
<evidence type="ECO:0000256" key="3">
    <source>
        <dbReference type="ARBA" id="ARBA00022676"/>
    </source>
</evidence>
<feature type="compositionally biased region" description="Basic and acidic residues" evidence="6">
    <location>
        <begin position="657"/>
        <end position="669"/>
    </location>
</feature>
<dbReference type="SUPFAM" id="SSF53448">
    <property type="entry name" value="Nucleotide-diphospho-sugar transferases"/>
    <property type="match status" value="1"/>
</dbReference>
<proteinExistence type="predicted"/>
<feature type="compositionally biased region" description="Basic and acidic residues" evidence="6">
    <location>
        <begin position="727"/>
        <end position="740"/>
    </location>
</feature>